<dbReference type="SUPFAM" id="SSF63829">
    <property type="entry name" value="Calcium-dependent phosphotriesterase"/>
    <property type="match status" value="1"/>
</dbReference>
<protein>
    <submittedName>
        <fullName evidence="6">D-glucono-1,5-lactone lactonohydrolase</fullName>
        <ecNumber evidence="6">3.1.1.17</ecNumber>
    </submittedName>
</protein>
<dbReference type="Proteomes" id="UP000000759">
    <property type="component" value="Chromosome 22"/>
</dbReference>
<feature type="binding site" evidence="3">
    <location>
        <position position="150"/>
    </location>
    <ligand>
        <name>substrate</name>
    </ligand>
</feature>
<name>B7GAS1_PHATC</name>
<reference evidence="7" key="2">
    <citation type="submission" date="2008-08" db="EMBL/GenBank/DDBJ databases">
        <authorList>
            <consortium name="Diatom Consortium"/>
            <person name="Grigoriev I."/>
            <person name="Grimwood J."/>
            <person name="Kuo A."/>
            <person name="Otillar R.P."/>
            <person name="Salamov A."/>
            <person name="Detter J.C."/>
            <person name="Lindquist E."/>
            <person name="Shapiro H."/>
            <person name="Lucas S."/>
            <person name="Glavina del Rio T."/>
            <person name="Pitluck S."/>
            <person name="Rokhsar D."/>
            <person name="Bowler C."/>
        </authorList>
    </citation>
    <scope>GENOME REANNOTATION</scope>
    <source>
        <strain evidence="7">CCAP 1055/1</strain>
    </source>
</reference>
<dbReference type="PANTHER" id="PTHR10907:SF47">
    <property type="entry name" value="REGUCALCIN"/>
    <property type="match status" value="1"/>
</dbReference>
<reference evidence="6 7" key="1">
    <citation type="journal article" date="2008" name="Nature">
        <title>The Phaeodactylum genome reveals the evolutionary history of diatom genomes.</title>
        <authorList>
            <person name="Bowler C."/>
            <person name="Allen A.E."/>
            <person name="Badger J.H."/>
            <person name="Grimwood J."/>
            <person name="Jabbari K."/>
            <person name="Kuo A."/>
            <person name="Maheswari U."/>
            <person name="Martens C."/>
            <person name="Maumus F."/>
            <person name="Otillar R.P."/>
            <person name="Rayko E."/>
            <person name="Salamov A."/>
            <person name="Vandepoele K."/>
            <person name="Beszteri B."/>
            <person name="Gruber A."/>
            <person name="Heijde M."/>
            <person name="Katinka M."/>
            <person name="Mock T."/>
            <person name="Valentin K."/>
            <person name="Verret F."/>
            <person name="Berges J.A."/>
            <person name="Brownlee C."/>
            <person name="Cadoret J.P."/>
            <person name="Chiovitti A."/>
            <person name="Choi C.J."/>
            <person name="Coesel S."/>
            <person name="De Martino A."/>
            <person name="Detter J.C."/>
            <person name="Durkin C."/>
            <person name="Falciatore A."/>
            <person name="Fournet J."/>
            <person name="Haruta M."/>
            <person name="Huysman M.J."/>
            <person name="Jenkins B.D."/>
            <person name="Jiroutova K."/>
            <person name="Jorgensen R.E."/>
            <person name="Joubert Y."/>
            <person name="Kaplan A."/>
            <person name="Kroger N."/>
            <person name="Kroth P.G."/>
            <person name="La Roche J."/>
            <person name="Lindquist E."/>
            <person name="Lommer M."/>
            <person name="Martin-Jezequel V."/>
            <person name="Lopez P.J."/>
            <person name="Lucas S."/>
            <person name="Mangogna M."/>
            <person name="McGinnis K."/>
            <person name="Medlin L.K."/>
            <person name="Montsant A."/>
            <person name="Oudot-Le Secq M.P."/>
            <person name="Napoli C."/>
            <person name="Obornik M."/>
            <person name="Parker M.S."/>
            <person name="Petit J.L."/>
            <person name="Porcel B.M."/>
            <person name="Poulsen N."/>
            <person name="Robison M."/>
            <person name="Rychlewski L."/>
            <person name="Rynearson T.A."/>
            <person name="Schmutz J."/>
            <person name="Shapiro H."/>
            <person name="Siaut M."/>
            <person name="Stanley M."/>
            <person name="Sussman M.R."/>
            <person name="Taylor A.R."/>
            <person name="Vardi A."/>
            <person name="von Dassow P."/>
            <person name="Vyverman W."/>
            <person name="Willis A."/>
            <person name="Wyrwicz L.S."/>
            <person name="Rokhsar D.S."/>
            <person name="Weissenbach J."/>
            <person name="Armbrust E.V."/>
            <person name="Green B.R."/>
            <person name="Van de Peer Y."/>
            <person name="Grigoriev I.V."/>
        </authorList>
    </citation>
    <scope>NUCLEOTIDE SEQUENCE [LARGE SCALE GENOMIC DNA]</scope>
    <source>
        <strain evidence="6 7">CCAP 1055/1</strain>
    </source>
</reference>
<feature type="active site" description="Proton donor/acceptor" evidence="2">
    <location>
        <position position="251"/>
    </location>
</feature>
<feature type="compositionally biased region" description="Basic and acidic residues" evidence="4">
    <location>
        <begin position="141"/>
        <end position="153"/>
    </location>
</feature>
<dbReference type="AlphaFoldDB" id="B7GAS1"/>
<comment type="similarity">
    <text evidence="1">Belongs to the SMP-30/CGR1 family.</text>
</comment>
<dbReference type="RefSeq" id="XP_002184125.1">
    <property type="nucleotide sequence ID" value="XM_002184089.1"/>
</dbReference>
<dbReference type="EMBL" id="CM000624">
    <property type="protein sequence ID" value="EEC44303.1"/>
    <property type="molecule type" value="Genomic_DNA"/>
</dbReference>
<feature type="binding site" evidence="3">
    <location>
        <position position="148"/>
    </location>
    <ligand>
        <name>substrate</name>
    </ligand>
</feature>
<evidence type="ECO:0000313" key="7">
    <source>
        <dbReference type="Proteomes" id="UP000000759"/>
    </source>
</evidence>
<keyword evidence="3" id="KW-0862">Zinc</keyword>
<dbReference type="HOGENOM" id="CLU_036110_3_1_1"/>
<keyword evidence="6" id="KW-0378">Hydrolase</keyword>
<gene>
    <name evidence="6" type="ORF">PHATRDRAFT_49486</name>
</gene>
<organism evidence="6 7">
    <name type="scientific">Phaeodactylum tricornutum (strain CCAP 1055/1)</name>
    <dbReference type="NCBI Taxonomy" id="556484"/>
    <lineage>
        <taxon>Eukaryota</taxon>
        <taxon>Sar</taxon>
        <taxon>Stramenopiles</taxon>
        <taxon>Ochrophyta</taxon>
        <taxon>Bacillariophyta</taxon>
        <taxon>Bacillariophyceae</taxon>
        <taxon>Bacillariophycidae</taxon>
        <taxon>Naviculales</taxon>
        <taxon>Phaeodactylaceae</taxon>
        <taxon>Phaeodactylum</taxon>
    </lineage>
</organism>
<dbReference type="InterPro" id="IPR011042">
    <property type="entry name" value="6-blade_b-propeller_TolB-like"/>
</dbReference>
<dbReference type="GO" id="GO:0004341">
    <property type="term" value="F:gluconolactonase activity"/>
    <property type="evidence" value="ECO:0007669"/>
    <property type="project" value="UniProtKB-EC"/>
</dbReference>
<accession>B7GAS1</accession>
<evidence type="ECO:0000256" key="4">
    <source>
        <dbReference type="SAM" id="MobiDB-lite"/>
    </source>
</evidence>
<feature type="domain" description="SMP-30/Gluconolactonase/LRE-like region" evidence="5">
    <location>
        <begin position="41"/>
        <end position="316"/>
    </location>
</feature>
<dbReference type="Pfam" id="PF08450">
    <property type="entry name" value="SGL"/>
    <property type="match status" value="1"/>
</dbReference>
<comment type="cofactor">
    <cofactor evidence="3">
        <name>Zn(2+)</name>
        <dbReference type="ChEBI" id="CHEBI:29105"/>
    </cofactor>
    <text evidence="3">Binds 1 divalent metal cation per subunit.</text>
</comment>
<dbReference type="EC" id="3.1.1.17" evidence="6"/>
<dbReference type="PRINTS" id="PR01790">
    <property type="entry name" value="SMP30FAMILY"/>
</dbReference>
<dbReference type="eggNOG" id="KOG4499">
    <property type="taxonomic scope" value="Eukaryota"/>
</dbReference>
<feature type="binding site" evidence="3">
    <location>
        <position position="251"/>
    </location>
    <ligand>
        <name>a divalent metal cation</name>
        <dbReference type="ChEBI" id="CHEBI:60240"/>
    </ligand>
</feature>
<evidence type="ECO:0000256" key="3">
    <source>
        <dbReference type="PIRSR" id="PIRSR605511-2"/>
    </source>
</evidence>
<evidence type="ECO:0000259" key="5">
    <source>
        <dbReference type="Pfam" id="PF08450"/>
    </source>
</evidence>
<evidence type="ECO:0000256" key="2">
    <source>
        <dbReference type="PIRSR" id="PIRSR605511-1"/>
    </source>
</evidence>
<dbReference type="KEGG" id="pti:PHATRDRAFT_49486"/>
<dbReference type="InParanoid" id="B7GAS1"/>
<sequence>MKQEDLDLTKLLSVASLAVASAEENLDFVQAHLVVDCGCELGEGVIFDDQSHTVLWTDINGKRYHELHLNYLDPTKAQFSTYNVPKKLCSFGMVADSSPPSSDTDTRVGRKLLCAWEDGFQLYDIHNGKALSEYSTGEDVNPDKGPTRLNDGRVDPSGNRFVCGGYYGEIEGQTMKVFKVEQKNVKKLYHEAIVDTIEVTNSINWTLDGKTMYLANSPTRAICTYTYHKNGTVTDRKEFHKKPDGEKGVPDGSCVDSEGYLWNAVWRSGHGPGMVQRINPDTGLVVFTVHMPDATSQVTCCCFGGVDMDILFITSAAEHLDLAKEPHAGGLYAAKVPYKGRKESRFRLTPDG</sequence>
<dbReference type="InterPro" id="IPR005511">
    <property type="entry name" value="SMP-30"/>
</dbReference>
<dbReference type="Gene3D" id="2.120.10.30">
    <property type="entry name" value="TolB, C-terminal domain"/>
    <property type="match status" value="1"/>
</dbReference>
<dbReference type="GO" id="GO:0005509">
    <property type="term" value="F:calcium ion binding"/>
    <property type="evidence" value="ECO:0007669"/>
    <property type="project" value="TreeGrafter"/>
</dbReference>
<dbReference type="InterPro" id="IPR013658">
    <property type="entry name" value="SGL"/>
</dbReference>
<feature type="binding site" evidence="3">
    <location>
        <position position="169"/>
    </location>
    <ligand>
        <name>substrate</name>
    </ligand>
</feature>
<dbReference type="PANTHER" id="PTHR10907">
    <property type="entry name" value="REGUCALCIN"/>
    <property type="match status" value="1"/>
</dbReference>
<evidence type="ECO:0000313" key="6">
    <source>
        <dbReference type="EMBL" id="EEC44303.1"/>
    </source>
</evidence>
<keyword evidence="7" id="KW-1185">Reference proteome</keyword>
<dbReference type="OrthoDB" id="423498at2759"/>
<dbReference type="GeneID" id="7195834"/>
<feature type="region of interest" description="Disordered" evidence="4">
    <location>
        <begin position="134"/>
        <end position="153"/>
    </location>
</feature>
<keyword evidence="3" id="KW-0479">Metal-binding</keyword>
<dbReference type="GO" id="GO:0019853">
    <property type="term" value="P:L-ascorbic acid biosynthetic process"/>
    <property type="evidence" value="ECO:0007669"/>
    <property type="project" value="TreeGrafter"/>
</dbReference>
<feature type="binding site" evidence="3">
    <location>
        <position position="43"/>
    </location>
    <ligand>
        <name>a divalent metal cation</name>
        <dbReference type="ChEBI" id="CHEBI:60240"/>
    </ligand>
</feature>
<feature type="binding site" evidence="3">
    <location>
        <position position="201"/>
    </location>
    <ligand>
        <name>a divalent metal cation</name>
        <dbReference type="ChEBI" id="CHEBI:60240"/>
    </ligand>
</feature>
<proteinExistence type="inferred from homology"/>
<dbReference type="STRING" id="556484.B7GAS1"/>
<evidence type="ECO:0000256" key="1">
    <source>
        <dbReference type="ARBA" id="ARBA00008853"/>
    </source>
</evidence>
<dbReference type="PaxDb" id="2850-Phatr49486"/>